<keyword evidence="2" id="KW-0479">Metal-binding</keyword>
<keyword evidence="2" id="KW-0408">Iron</keyword>
<comment type="caution">
    <text evidence="4">The sequence shown here is derived from an EMBL/GenBank/DDBJ whole genome shotgun (WGS) entry which is preliminary data.</text>
</comment>
<dbReference type="EMBL" id="JBHSIT010000002">
    <property type="protein sequence ID" value="MFC4907604.1"/>
    <property type="molecule type" value="Genomic_DNA"/>
</dbReference>
<evidence type="ECO:0000256" key="1">
    <source>
        <dbReference type="ARBA" id="ARBA00010617"/>
    </source>
</evidence>
<dbReference type="RefSeq" id="WP_378253484.1">
    <property type="nucleotide sequence ID" value="NZ_JBHSIT010000002.1"/>
</dbReference>
<feature type="region of interest" description="Disordered" evidence="3">
    <location>
        <begin position="13"/>
        <end position="36"/>
    </location>
</feature>
<dbReference type="Pfam" id="PF00067">
    <property type="entry name" value="p450"/>
    <property type="match status" value="1"/>
</dbReference>
<dbReference type="InterPro" id="IPR036396">
    <property type="entry name" value="Cyt_P450_sf"/>
</dbReference>
<keyword evidence="5" id="KW-1185">Reference proteome</keyword>
<dbReference type="PANTHER" id="PTHR46696">
    <property type="entry name" value="P450, PUTATIVE (EUROFUNG)-RELATED"/>
    <property type="match status" value="1"/>
</dbReference>
<dbReference type="PRINTS" id="PR00359">
    <property type="entry name" value="BP450"/>
</dbReference>
<evidence type="ECO:0000313" key="4">
    <source>
        <dbReference type="EMBL" id="MFC4907604.1"/>
    </source>
</evidence>
<dbReference type="Proteomes" id="UP001595872">
    <property type="component" value="Unassembled WGS sequence"/>
</dbReference>
<dbReference type="SUPFAM" id="SSF48264">
    <property type="entry name" value="Cytochrome P450"/>
    <property type="match status" value="1"/>
</dbReference>
<dbReference type="InterPro" id="IPR017972">
    <property type="entry name" value="Cyt_P450_CS"/>
</dbReference>
<evidence type="ECO:0000256" key="3">
    <source>
        <dbReference type="SAM" id="MobiDB-lite"/>
    </source>
</evidence>
<dbReference type="InterPro" id="IPR002397">
    <property type="entry name" value="Cyt_P450_B"/>
</dbReference>
<evidence type="ECO:0000256" key="2">
    <source>
        <dbReference type="RuleBase" id="RU000461"/>
    </source>
</evidence>
<protein>
    <submittedName>
        <fullName evidence="4">Cytochrome P450</fullName>
    </submittedName>
</protein>
<evidence type="ECO:0000313" key="5">
    <source>
        <dbReference type="Proteomes" id="UP001595872"/>
    </source>
</evidence>
<proteinExistence type="inferred from homology"/>
<sequence length="424" mass="46687">MTTSTTSAVCPFAFPFPPDDDPTAPPAVPTSGESSRVVPIALPDRPDGRPADLVGSSSAAWYVTGYELVRRVLRETETFSREHGDDVHPYLRLSPLIMGWDGEHHRALRSLVAREFTPRRIALQRPVLEALTDRLLDAMAASGEPADLVEALAMPLSLHAVGEVLQTPEEDRGRFRQWGDMFISTGPDRAREAETALREMTAYVARRMERLGDRDDSALARTLQAADERGIDHAEAALLVSSMVTAAWETTAGALSCLLYKLLTTTWDGTLLYRHLCLTPDAIPGTIHETLRTVPNGTLETAQPRRAMRDVELDGVQVRAGDIVVPAIDQADRDPDVWDDPDRYDITRTPRPLLTFGHGPHVCLGEHLAVLELNVAVERLTTRFPALRLAAPPTEITWNAATTVRRPLALPVTWSSPATSQKTR</sequence>
<dbReference type="PRINTS" id="PR00385">
    <property type="entry name" value="P450"/>
</dbReference>
<organism evidence="4 5">
    <name type="scientific">Actinomadura gamaensis</name>
    <dbReference type="NCBI Taxonomy" id="1763541"/>
    <lineage>
        <taxon>Bacteria</taxon>
        <taxon>Bacillati</taxon>
        <taxon>Actinomycetota</taxon>
        <taxon>Actinomycetes</taxon>
        <taxon>Streptosporangiales</taxon>
        <taxon>Thermomonosporaceae</taxon>
        <taxon>Actinomadura</taxon>
    </lineage>
</organism>
<dbReference type="Gene3D" id="1.10.630.10">
    <property type="entry name" value="Cytochrome P450"/>
    <property type="match status" value="1"/>
</dbReference>
<gene>
    <name evidence="4" type="ORF">ACFPCY_09755</name>
</gene>
<comment type="similarity">
    <text evidence="1 2">Belongs to the cytochrome P450 family.</text>
</comment>
<reference evidence="5" key="1">
    <citation type="journal article" date="2019" name="Int. J. Syst. Evol. Microbiol.">
        <title>The Global Catalogue of Microorganisms (GCM) 10K type strain sequencing project: providing services to taxonomists for standard genome sequencing and annotation.</title>
        <authorList>
            <consortium name="The Broad Institute Genomics Platform"/>
            <consortium name="The Broad Institute Genome Sequencing Center for Infectious Disease"/>
            <person name="Wu L."/>
            <person name="Ma J."/>
        </authorList>
    </citation>
    <scope>NUCLEOTIDE SEQUENCE [LARGE SCALE GENOMIC DNA]</scope>
    <source>
        <strain evidence="5">KLKA75</strain>
    </source>
</reference>
<keyword evidence="2" id="KW-0560">Oxidoreductase</keyword>
<accession>A0ABV9TVC2</accession>
<keyword evidence="2" id="KW-0349">Heme</keyword>
<name>A0ABV9TVC2_9ACTN</name>
<dbReference type="InterPro" id="IPR001128">
    <property type="entry name" value="Cyt_P450"/>
</dbReference>
<keyword evidence="2" id="KW-0503">Monooxygenase</keyword>
<dbReference type="PROSITE" id="PS00086">
    <property type="entry name" value="CYTOCHROME_P450"/>
    <property type="match status" value="1"/>
</dbReference>
<dbReference type="PANTHER" id="PTHR46696:SF1">
    <property type="entry name" value="CYTOCHROME P450 YJIB-RELATED"/>
    <property type="match status" value="1"/>
</dbReference>